<dbReference type="Proteomes" id="UP000321863">
    <property type="component" value="Unassembled WGS sequence"/>
</dbReference>
<evidence type="ECO:0000313" key="1">
    <source>
        <dbReference type="EMBL" id="GEN75631.1"/>
    </source>
</evidence>
<reference evidence="1 2" key="1">
    <citation type="submission" date="2019-07" db="EMBL/GenBank/DDBJ databases">
        <title>Whole genome shotgun sequence of Chryseobacterium hagamense NBRC 105253.</title>
        <authorList>
            <person name="Hosoyama A."/>
            <person name="Uohara A."/>
            <person name="Ohji S."/>
            <person name="Ichikawa N."/>
        </authorList>
    </citation>
    <scope>NUCLEOTIDE SEQUENCE [LARGE SCALE GENOMIC DNA]</scope>
    <source>
        <strain evidence="1 2">NBRC 105253</strain>
    </source>
</reference>
<name>A0A511YK95_9FLAO</name>
<dbReference type="EMBL" id="BJYJ01000004">
    <property type="protein sequence ID" value="GEN75631.1"/>
    <property type="molecule type" value="Genomic_DNA"/>
</dbReference>
<organism evidence="1 2">
    <name type="scientific">Chryseobacterium hagamense</name>
    <dbReference type="NCBI Taxonomy" id="395935"/>
    <lineage>
        <taxon>Bacteria</taxon>
        <taxon>Pseudomonadati</taxon>
        <taxon>Bacteroidota</taxon>
        <taxon>Flavobacteriia</taxon>
        <taxon>Flavobacteriales</taxon>
        <taxon>Weeksellaceae</taxon>
        <taxon>Chryseobacterium group</taxon>
        <taxon>Chryseobacterium</taxon>
    </lineage>
</organism>
<comment type="caution">
    <text evidence="1">The sequence shown here is derived from an EMBL/GenBank/DDBJ whole genome shotgun (WGS) entry which is preliminary data.</text>
</comment>
<keyword evidence="2" id="KW-1185">Reference proteome</keyword>
<proteinExistence type="predicted"/>
<accession>A0A511YK95</accession>
<gene>
    <name evidence="1" type="ORF">CHA01nite_13710</name>
</gene>
<evidence type="ECO:0000313" key="2">
    <source>
        <dbReference type="Proteomes" id="UP000321863"/>
    </source>
</evidence>
<dbReference type="AlphaFoldDB" id="A0A511YK95"/>
<sequence length="76" mass="8752">MKHTATVSMKFSTVFSLVNPKKKTIDVATEIQHKVIRFFRFIYNFLISKIGYILSTKNYFFPNGSFLGLNGKNLLS</sequence>
<protein>
    <submittedName>
        <fullName evidence="1">Uncharacterized protein</fullName>
    </submittedName>
</protein>